<organism evidence="9 10">
    <name type="scientific">Hallerella succinigenes</name>
    <dbReference type="NCBI Taxonomy" id="1896222"/>
    <lineage>
        <taxon>Bacteria</taxon>
        <taxon>Pseudomonadati</taxon>
        <taxon>Fibrobacterota</taxon>
        <taxon>Fibrobacteria</taxon>
        <taxon>Fibrobacterales</taxon>
        <taxon>Fibrobacteraceae</taxon>
        <taxon>Hallerella</taxon>
    </lineage>
</organism>
<evidence type="ECO:0000256" key="6">
    <source>
        <dbReference type="ARBA" id="ARBA00031108"/>
    </source>
</evidence>
<dbReference type="PANTHER" id="PTHR43356:SF3">
    <property type="entry name" value="PHOSPHATE ACETYLTRANSFERASE"/>
    <property type="match status" value="1"/>
</dbReference>
<dbReference type="OrthoDB" id="9808984at2"/>
<protein>
    <recommendedName>
        <fullName evidence="3">Phosphate acetyltransferase</fullName>
        <ecNumber evidence="2">2.3.1.8</ecNumber>
    </recommendedName>
    <alternativeName>
        <fullName evidence="6">Phosphotransacetylase</fullName>
    </alternativeName>
</protein>
<dbReference type="InterPro" id="IPR002505">
    <property type="entry name" value="PTA_PTB"/>
</dbReference>
<dbReference type="Proteomes" id="UP000231134">
    <property type="component" value="Unassembled WGS sequence"/>
</dbReference>
<accession>A0A2M9A5Z0</accession>
<dbReference type="Pfam" id="PF13500">
    <property type="entry name" value="AAA_26"/>
    <property type="match status" value="1"/>
</dbReference>
<name>A0A2M9A5Z0_9BACT</name>
<evidence type="ECO:0000313" key="9">
    <source>
        <dbReference type="EMBL" id="PJJ41053.1"/>
    </source>
</evidence>
<keyword evidence="4" id="KW-0808">Transferase</keyword>
<comment type="pathway">
    <text evidence="1">Metabolic intermediate biosynthesis; acetyl-CoA biosynthesis; acetyl-CoA from acetate: step 2/2.</text>
</comment>
<evidence type="ECO:0000256" key="5">
    <source>
        <dbReference type="ARBA" id="ARBA00023315"/>
    </source>
</evidence>
<dbReference type="SUPFAM" id="SSF53659">
    <property type="entry name" value="Isocitrate/Isopropylmalate dehydrogenase-like"/>
    <property type="match status" value="1"/>
</dbReference>
<dbReference type="EC" id="2.3.1.8" evidence="2"/>
<proteinExistence type="predicted"/>
<dbReference type="NCBIfam" id="TIGR00651">
    <property type="entry name" value="pta"/>
    <property type="match status" value="1"/>
</dbReference>
<comment type="caution">
    <text evidence="9">The sequence shown here is derived from an EMBL/GenBank/DDBJ whole genome shotgun (WGS) entry which is preliminary data.</text>
</comment>
<dbReference type="RefSeq" id="WP_100425064.1">
    <property type="nucleotide sequence ID" value="NZ_PGEX01000001.1"/>
</dbReference>
<dbReference type="InterPro" id="IPR004614">
    <property type="entry name" value="P_AcTrfase"/>
</dbReference>
<dbReference type="NCBIfam" id="NF007233">
    <property type="entry name" value="PRK09653.1"/>
    <property type="match status" value="1"/>
</dbReference>
<dbReference type="Gene3D" id="3.40.50.10750">
    <property type="entry name" value="Isocitrate/Isopropylmalate dehydrogenase-like"/>
    <property type="match status" value="1"/>
</dbReference>
<dbReference type="InterPro" id="IPR050500">
    <property type="entry name" value="Phos_Acetyltrans/Butyryltrans"/>
</dbReference>
<evidence type="ECO:0000256" key="7">
    <source>
        <dbReference type="SAM" id="SignalP"/>
    </source>
</evidence>
<evidence type="ECO:0000259" key="8">
    <source>
        <dbReference type="Pfam" id="PF01515"/>
    </source>
</evidence>
<gene>
    <name evidence="9" type="ORF">BGX16_1008</name>
</gene>
<feature type="signal peptide" evidence="7">
    <location>
        <begin position="1"/>
        <end position="19"/>
    </location>
</feature>
<evidence type="ECO:0000256" key="1">
    <source>
        <dbReference type="ARBA" id="ARBA00004989"/>
    </source>
</evidence>
<feature type="domain" description="Phosphate acetyl/butaryl transferase" evidence="8">
    <location>
        <begin position="155"/>
        <end position="471"/>
    </location>
</feature>
<keyword evidence="7" id="KW-0732">Signal</keyword>
<dbReference type="EMBL" id="PGEX01000001">
    <property type="protein sequence ID" value="PJJ41053.1"/>
    <property type="molecule type" value="Genomic_DNA"/>
</dbReference>
<evidence type="ECO:0000256" key="4">
    <source>
        <dbReference type="ARBA" id="ARBA00022679"/>
    </source>
</evidence>
<keyword evidence="5" id="KW-0012">Acyltransferase</keyword>
<dbReference type="Pfam" id="PF01515">
    <property type="entry name" value="PTA_PTB"/>
    <property type="match status" value="1"/>
</dbReference>
<dbReference type="Gene3D" id="3.40.50.10950">
    <property type="match status" value="1"/>
</dbReference>
<evidence type="ECO:0000256" key="2">
    <source>
        <dbReference type="ARBA" id="ARBA00012707"/>
    </source>
</evidence>
<dbReference type="GO" id="GO:0008959">
    <property type="term" value="F:phosphate acetyltransferase activity"/>
    <property type="evidence" value="ECO:0007669"/>
    <property type="project" value="UniProtKB-EC"/>
</dbReference>
<dbReference type="PANTHER" id="PTHR43356">
    <property type="entry name" value="PHOSPHATE ACETYLTRANSFERASE"/>
    <property type="match status" value="1"/>
</dbReference>
<dbReference type="NCBIfam" id="NF004167">
    <property type="entry name" value="PRK05632.1"/>
    <property type="match status" value="1"/>
</dbReference>
<dbReference type="AlphaFoldDB" id="A0A2M9A5Z0"/>
<sequence>MKHVFLVLPASAGVNLAQAAESVLSVVKKNVASAESFVATEMVPTVLQSQGADASMEALVGAVQDSAAEAFVVTGVSLEQSVRSETLNIQIAAALDADVILVADSDENGAIVAADFAAAKTRVAFVLADGDSANEDAVKKILFAKCEHRISQAEFRRNLIKLASRSLKRIVLPEGAEPRTLKAAIEAYERKIAIPVLIAKKADVEAEAARQNLTVPAGFEIIEPTAELAEKYVPLLVELRKAKGMTEEKAREVLKDPVFLGTMMLKKDEVDGLVSGAVHSTADTVRPALQVIKCAPGVKSISSVFFVCLPSQVYVFGDCAINLNPTAEELAGIAIQSHDTAKAFNLPARVAMLSYGTGKSGKGDDVELCMAATQAVRDARPDITIDGPLQYDAATTESVAKLKAPGSAVAGKATVCVFPDLCAGNICYKAVQRSAQGVIAVGPMLQGLAKPVNDLSRGALVEDIVYTIALTSIQAQAAK</sequence>
<dbReference type="InterPro" id="IPR042113">
    <property type="entry name" value="P_AcTrfase_dom1"/>
</dbReference>
<keyword evidence="10" id="KW-1185">Reference proteome</keyword>
<evidence type="ECO:0000256" key="3">
    <source>
        <dbReference type="ARBA" id="ARBA00021528"/>
    </source>
</evidence>
<dbReference type="InterPro" id="IPR042112">
    <property type="entry name" value="P_AcTrfase_dom2"/>
</dbReference>
<reference evidence="9 10" key="1">
    <citation type="submission" date="2017-11" db="EMBL/GenBank/DDBJ databases">
        <title>Animal gut microbial communities from fecal samples from Wisconsin, USA.</title>
        <authorList>
            <person name="Neumann A."/>
        </authorList>
    </citation>
    <scope>NUCLEOTIDE SEQUENCE [LARGE SCALE GENOMIC DNA]</scope>
    <source>
        <strain evidence="9 10">UWS3</strain>
    </source>
</reference>
<evidence type="ECO:0000313" key="10">
    <source>
        <dbReference type="Proteomes" id="UP000231134"/>
    </source>
</evidence>
<feature type="chain" id="PRO_5014728213" description="Phosphate acetyltransferase" evidence="7">
    <location>
        <begin position="20"/>
        <end position="479"/>
    </location>
</feature>